<evidence type="ECO:0000313" key="4">
    <source>
        <dbReference type="EMBL" id="SCM15888.1"/>
    </source>
</evidence>
<evidence type="ECO:0000313" key="10">
    <source>
        <dbReference type="Proteomes" id="UP000220214"/>
    </source>
</evidence>
<dbReference type="Proteomes" id="UP000069549">
    <property type="component" value="Chromosome 10"/>
</dbReference>
<organism evidence="2 7">
    <name type="scientific">Plasmodium berghei</name>
    <dbReference type="NCBI Taxonomy" id="5821"/>
    <lineage>
        <taxon>Eukaryota</taxon>
        <taxon>Sar</taxon>
        <taxon>Alveolata</taxon>
        <taxon>Apicomplexa</taxon>
        <taxon>Aconoidasida</taxon>
        <taxon>Haemosporida</taxon>
        <taxon>Plasmodiidae</taxon>
        <taxon>Plasmodium</taxon>
        <taxon>Plasmodium (Vinckeia)</taxon>
    </lineage>
</organism>
<dbReference type="OrthoDB" id="372065at2759"/>
<dbReference type="Proteomes" id="UP000220214">
    <property type="component" value="Chromosome 10"/>
</dbReference>
<evidence type="ECO:0000313" key="6">
    <source>
        <dbReference type="EMBL" id="SCN25833.1"/>
    </source>
</evidence>
<evidence type="ECO:0000313" key="9">
    <source>
        <dbReference type="Proteomes" id="UP000219974"/>
    </source>
</evidence>
<feature type="compositionally biased region" description="Basic residues" evidence="1">
    <location>
        <begin position="772"/>
        <end position="787"/>
    </location>
</feature>
<name>A0A0Y9WZ01_PLABE</name>
<feature type="region of interest" description="Disordered" evidence="1">
    <location>
        <begin position="86"/>
        <end position="115"/>
    </location>
</feature>
<evidence type="ECO:0000313" key="7">
    <source>
        <dbReference type="Proteomes" id="UP000069549"/>
    </source>
</evidence>
<reference evidence="2 7" key="1">
    <citation type="submission" date="2016-02" db="EMBL/GenBank/DDBJ databases">
        <authorList>
            <consortium name="Pathogen Informatics"/>
        </authorList>
    </citation>
    <scope>NUCLEOTIDE SEQUENCE [LARGE SCALE GENOMIC DNA]</scope>
    <source>
        <strain evidence="2 7">K173</strain>
        <strain evidence="3 11">NK65 ny</strain>
        <strain evidence="6 10">NK65e</strain>
        <strain evidence="4 8">SP11 Antwerpcl1</strain>
        <strain evidence="5 9">SP11 RLL</strain>
    </source>
</reference>
<proteinExistence type="predicted"/>
<evidence type="ECO:0000313" key="2">
    <source>
        <dbReference type="EMBL" id="CXI48681.1"/>
    </source>
</evidence>
<dbReference type="EMBL" id="LT160030">
    <property type="protein sequence ID" value="CXI48681.1"/>
    <property type="molecule type" value="Genomic_DNA"/>
</dbReference>
<evidence type="ECO:0000313" key="3">
    <source>
        <dbReference type="EMBL" id="SCL93840.1"/>
    </source>
</evidence>
<feature type="compositionally biased region" description="Low complexity" evidence="1">
    <location>
        <begin position="755"/>
        <end position="771"/>
    </location>
</feature>
<evidence type="ECO:0000313" key="8">
    <source>
        <dbReference type="Proteomes" id="UP000219860"/>
    </source>
</evidence>
<dbReference type="EMBL" id="LT614636">
    <property type="protein sequence ID" value="SCN25833.1"/>
    <property type="molecule type" value="Genomic_DNA"/>
</dbReference>
<dbReference type="VEuPathDB" id="PlasmoDB:PBANKA_1001300"/>
<dbReference type="AlphaFoldDB" id="A0A0Y9WZ01"/>
<feature type="region of interest" description="Disordered" evidence="1">
    <location>
        <begin position="752"/>
        <end position="787"/>
    </location>
</feature>
<dbReference type="EMBL" id="LT608274">
    <property type="protein sequence ID" value="SCM17684.1"/>
    <property type="molecule type" value="Genomic_DNA"/>
</dbReference>
<dbReference type="Proteomes" id="UP000219860">
    <property type="component" value="Chromosome 10"/>
</dbReference>
<dbReference type="OMA" id="FFNHIFT"/>
<evidence type="ECO:0000313" key="11">
    <source>
        <dbReference type="Proteomes" id="UP000516480"/>
    </source>
</evidence>
<dbReference type="Proteomes" id="UP000219974">
    <property type="component" value="Chromosome 10"/>
</dbReference>
<gene>
    <name evidence="2" type="ORF">PBK173_000225900</name>
    <name evidence="6" type="ORF">PBNK65E_000217900</name>
    <name evidence="3" type="ORF">PBNK65NY_000216800</name>
    <name evidence="4" type="ORF">PBSP11A_000216600</name>
    <name evidence="5" type="ORF">PBSP11RLL_000216700</name>
</gene>
<sequence>MVHTHPEKGIYCYNVNKVKDSILYEYKYGNEGNNIDYIIKKRNGLLRDSNHVDVNIVSNKHNSNTNIDTNNTTLSNSNTNDFNTALNDKKNMGTHNKKKDTQNNTKNRKKTNKINKKQYYDNLDNIIYDNPDISDKNNVTNNNNKLDSKDTIKRNHTNYINAKKSKLITNLNFFMRICCSKSSYIKIINHYFNIIYCNDLNVLFKYECILYKFVEDNESNLTVDDYYKGYINLNKIPILKNESILSKDMKLYIGNNNECLKNNTNLESNVLNFICIYESLTIKFFNHLFTKINNNEMDIYNSDIDSIINNFLNKKNMLKENVFNLLLNISKSYEIKNDFVIDDIKNDEHIKEQNEKIIFQMLKNNIEKRYNTELGEFDDDKECECYGNNIINNICPLNELYCDGYSYYTNFNDNKKNMNLDNFYDLKNVRKMNNKSIDNIENLNKSNESDKSPIFEVKEINLSNRNFIKMNSNKSDATTSAKTIEPVSLVDPGDSNLPSNMISSSFTTATSYSNIYNDKNKFVDLSSNLVALNTIIEEDEIYLSPSNYSNDLAIKKYENTINRNNFNEELYKGGFNGMNEDISVHIEQGEDNINSGALHNRDEIYQNYDDISKNKESLYLQNIQEVLYKEINVYKDFYKKNIKDDYSKENENKNSVDNIYQFLKYNMFIPNDNIYTNLMENGNDVFLNKLKKSDKTTYNKLMGKLDTMYNIINEFKNNIKRRKLEKDDNTNKYYNGSAGKQRKRKYCNEEYDIENGNNGKKSSKNCNYKKNQLSKRSMRVSKGKKMP</sequence>
<protein>
    <submittedName>
        <fullName evidence="2">Uncharacterized protein</fullName>
    </submittedName>
</protein>
<accession>A0A0Y9WZ01</accession>
<evidence type="ECO:0000256" key="1">
    <source>
        <dbReference type="SAM" id="MobiDB-lite"/>
    </source>
</evidence>
<dbReference type="EMBL" id="LT608258">
    <property type="protein sequence ID" value="SCM15888.1"/>
    <property type="molecule type" value="Genomic_DNA"/>
</dbReference>
<dbReference type="EMBL" id="LT608146">
    <property type="protein sequence ID" value="SCL93840.1"/>
    <property type="molecule type" value="Genomic_DNA"/>
</dbReference>
<feature type="compositionally biased region" description="Basic residues" evidence="1">
    <location>
        <begin position="106"/>
        <end position="115"/>
    </location>
</feature>
<evidence type="ECO:0000313" key="5">
    <source>
        <dbReference type="EMBL" id="SCM17684.1"/>
    </source>
</evidence>
<dbReference type="Proteomes" id="UP000516480">
    <property type="component" value="Chromosome 10"/>
</dbReference>